<accession>A0A0U1RFD4</accession>
<organism evidence="1 2">
    <name type="scientific">Salmonella schwarzengrund (strain CVM19633)</name>
    <dbReference type="NCBI Taxonomy" id="439843"/>
    <lineage>
        <taxon>Bacteria</taxon>
        <taxon>Pseudomonadati</taxon>
        <taxon>Pseudomonadota</taxon>
        <taxon>Gammaproteobacteria</taxon>
        <taxon>Enterobacterales</taxon>
        <taxon>Enterobacteriaceae</taxon>
        <taxon>Salmonella</taxon>
    </lineage>
</organism>
<evidence type="ECO:0000313" key="2">
    <source>
        <dbReference type="Proteomes" id="UP000001865"/>
    </source>
</evidence>
<evidence type="ECO:0000313" key="1">
    <source>
        <dbReference type="EMBL" id="ACF88572.1"/>
    </source>
</evidence>
<name>A0A0U1RFD4_SALSV</name>
<dbReference type="EMBL" id="CP001125">
    <property type="protein sequence ID" value="ACF88572.1"/>
    <property type="molecule type" value="Genomic_DNA"/>
</dbReference>
<gene>
    <name evidence="1" type="ordered locus">SeSA_B0058</name>
</gene>
<dbReference type="Proteomes" id="UP000001865">
    <property type="component" value="Plasmid pCVM19633_110"/>
</dbReference>
<keyword evidence="1" id="KW-0614">Plasmid</keyword>
<sequence length="58" mass="6982">MFNGYGMRTEKMEQFYFLFFKILCPIRVIFHNFNFHDSFVLASKTMFGIILHISPVQE</sequence>
<proteinExistence type="predicted"/>
<dbReference type="AlphaFoldDB" id="A0A0U1RFD4"/>
<dbReference type="KEGG" id="sew:SeSA_B0058"/>
<reference evidence="1 2" key="1">
    <citation type="journal article" date="2011" name="J. Bacteriol.">
        <title>Comparative genomics of 28 Salmonella enterica isolates: evidence for CRISPR-mediated adaptive sublineage evolution.</title>
        <authorList>
            <person name="Fricke W.F."/>
            <person name="Mammel M.K."/>
            <person name="McDermott P.F."/>
            <person name="Tartera C."/>
            <person name="White D.G."/>
            <person name="Leclerc J.E."/>
            <person name="Ravel J."/>
            <person name="Cebula T.A."/>
        </authorList>
    </citation>
    <scope>NUCLEOTIDE SEQUENCE [LARGE SCALE GENOMIC DNA]</scope>
    <source>
        <strain evidence="1 2">CVM19633</strain>
        <plasmid evidence="1 2">pCVM19633_110</plasmid>
    </source>
</reference>
<dbReference type="HOGENOM" id="CLU_2976691_0_0_6"/>
<protein>
    <submittedName>
        <fullName evidence="1">Uncharacterized protein</fullName>
    </submittedName>
</protein>
<geneLocation type="plasmid" evidence="1 2">
    <name>pCVM19633_110</name>
</geneLocation>